<dbReference type="Pfam" id="PF00628">
    <property type="entry name" value="PHD"/>
    <property type="match status" value="1"/>
</dbReference>
<gene>
    <name evidence="10" type="ORF">RJT34_22648</name>
</gene>
<evidence type="ECO:0000256" key="6">
    <source>
        <dbReference type="PROSITE-ProRule" id="PRU00146"/>
    </source>
</evidence>
<dbReference type="InterPro" id="IPR001965">
    <property type="entry name" value="Znf_PHD"/>
</dbReference>
<dbReference type="GO" id="GO:0008270">
    <property type="term" value="F:zinc ion binding"/>
    <property type="evidence" value="ECO:0007669"/>
    <property type="project" value="UniProtKB-KW"/>
</dbReference>
<evidence type="ECO:0000256" key="4">
    <source>
        <dbReference type="ARBA" id="ARBA00022833"/>
    </source>
</evidence>
<evidence type="ECO:0000256" key="1">
    <source>
        <dbReference type="ARBA" id="ARBA00004123"/>
    </source>
</evidence>
<dbReference type="InterPro" id="IPR000182">
    <property type="entry name" value="GNAT_dom"/>
</dbReference>
<feature type="region of interest" description="Disordered" evidence="7">
    <location>
        <begin position="1237"/>
        <end position="1258"/>
    </location>
</feature>
<dbReference type="Pfam" id="PF23209">
    <property type="entry name" value="IDM1_C"/>
    <property type="match status" value="1"/>
</dbReference>
<dbReference type="InterPro" id="IPR032308">
    <property type="entry name" value="TDBD"/>
</dbReference>
<dbReference type="SUPFAM" id="SSF57903">
    <property type="entry name" value="FYVE/PHD zinc finger"/>
    <property type="match status" value="1"/>
</dbReference>
<evidence type="ECO:0000256" key="7">
    <source>
        <dbReference type="SAM" id="MobiDB-lite"/>
    </source>
</evidence>
<dbReference type="GO" id="GO:0006357">
    <property type="term" value="P:regulation of transcription by RNA polymerase II"/>
    <property type="evidence" value="ECO:0007669"/>
    <property type="project" value="TreeGrafter"/>
</dbReference>
<dbReference type="SMART" id="SM00249">
    <property type="entry name" value="PHD"/>
    <property type="match status" value="2"/>
</dbReference>
<evidence type="ECO:0000256" key="5">
    <source>
        <dbReference type="ARBA" id="ARBA00023242"/>
    </source>
</evidence>
<dbReference type="PROSITE" id="PS50016">
    <property type="entry name" value="ZF_PHD_2"/>
    <property type="match status" value="1"/>
</dbReference>
<dbReference type="Pfam" id="PF16135">
    <property type="entry name" value="TDBD"/>
    <property type="match status" value="1"/>
</dbReference>
<dbReference type="Proteomes" id="UP001359559">
    <property type="component" value="Unassembled WGS sequence"/>
</dbReference>
<feature type="compositionally biased region" description="Polar residues" evidence="7">
    <location>
        <begin position="1315"/>
        <end position="1333"/>
    </location>
</feature>
<dbReference type="CDD" id="cd15539">
    <property type="entry name" value="PHD1_AIRE"/>
    <property type="match status" value="1"/>
</dbReference>
<evidence type="ECO:0000313" key="11">
    <source>
        <dbReference type="Proteomes" id="UP001359559"/>
    </source>
</evidence>
<dbReference type="Pfam" id="PF22970">
    <property type="entry name" value="DUF7028"/>
    <property type="match status" value="1"/>
</dbReference>
<dbReference type="PANTHER" id="PTHR46309:SF1">
    <property type="entry name" value="PHD FINGER PROTEIN 12"/>
    <property type="match status" value="1"/>
</dbReference>
<dbReference type="InterPro" id="IPR056511">
    <property type="entry name" value="IDM1_C"/>
</dbReference>
<feature type="domain" description="N-acetyltransferase" evidence="9">
    <location>
        <begin position="813"/>
        <end position="973"/>
    </location>
</feature>
<feature type="compositionally biased region" description="Basic residues" evidence="7">
    <location>
        <begin position="178"/>
        <end position="190"/>
    </location>
</feature>
<comment type="caution">
    <text evidence="10">The sequence shown here is derived from an EMBL/GenBank/DDBJ whole genome shotgun (WGS) entry which is preliminary data.</text>
</comment>
<dbReference type="EMBL" id="JAYKXN010000006">
    <property type="protein sequence ID" value="KAK7277633.1"/>
    <property type="molecule type" value="Genomic_DNA"/>
</dbReference>
<feature type="compositionally biased region" description="Polar residues" evidence="7">
    <location>
        <begin position="1248"/>
        <end position="1257"/>
    </location>
</feature>
<feature type="compositionally biased region" description="Basic residues" evidence="7">
    <location>
        <begin position="475"/>
        <end position="484"/>
    </location>
</feature>
<evidence type="ECO:0000259" key="9">
    <source>
        <dbReference type="PROSITE" id="PS51186"/>
    </source>
</evidence>
<keyword evidence="11" id="KW-1185">Reference proteome</keyword>
<proteinExistence type="predicted"/>
<feature type="region of interest" description="Disordered" evidence="7">
    <location>
        <begin position="1"/>
        <end position="20"/>
    </location>
</feature>
<feature type="region of interest" description="Disordered" evidence="7">
    <location>
        <begin position="475"/>
        <end position="518"/>
    </location>
</feature>
<dbReference type="InterPro" id="IPR042163">
    <property type="entry name" value="PHF12"/>
</dbReference>
<dbReference type="InterPro" id="IPR013083">
    <property type="entry name" value="Znf_RING/FYVE/PHD"/>
</dbReference>
<dbReference type="PROSITE" id="PS51186">
    <property type="entry name" value="GNAT"/>
    <property type="match status" value="1"/>
</dbReference>
<protein>
    <submittedName>
        <fullName evidence="10">Uncharacterized protein</fullName>
    </submittedName>
</protein>
<dbReference type="GO" id="GO:0016747">
    <property type="term" value="F:acyltransferase activity, transferring groups other than amino-acyl groups"/>
    <property type="evidence" value="ECO:0007669"/>
    <property type="project" value="InterPro"/>
</dbReference>
<dbReference type="InterPro" id="IPR054292">
    <property type="entry name" value="DUF7028"/>
</dbReference>
<feature type="compositionally biased region" description="Basic and acidic residues" evidence="7">
    <location>
        <begin position="372"/>
        <end position="381"/>
    </location>
</feature>
<reference evidence="10 11" key="1">
    <citation type="submission" date="2024-01" db="EMBL/GenBank/DDBJ databases">
        <title>The genomes of 5 underutilized Papilionoideae crops provide insights into root nodulation and disease resistance.</title>
        <authorList>
            <person name="Yuan L."/>
        </authorList>
    </citation>
    <scope>NUCLEOTIDE SEQUENCE [LARGE SCALE GENOMIC DNA]</scope>
    <source>
        <strain evidence="10">LY-2023</strain>
        <tissue evidence="10">Leaf</tissue>
    </source>
</reference>
<name>A0AAN9FRC8_CLITE</name>
<dbReference type="InterPro" id="IPR017956">
    <property type="entry name" value="AT_hook_DNA-bd_motif"/>
</dbReference>
<keyword evidence="3 6" id="KW-0863">Zinc-finger</keyword>
<dbReference type="GO" id="GO:0003677">
    <property type="term" value="F:DNA binding"/>
    <property type="evidence" value="ECO:0007669"/>
    <property type="project" value="InterPro"/>
</dbReference>
<dbReference type="GO" id="GO:0005634">
    <property type="term" value="C:nucleus"/>
    <property type="evidence" value="ECO:0007669"/>
    <property type="project" value="UniProtKB-SubCell"/>
</dbReference>
<keyword evidence="2" id="KW-0479">Metal-binding</keyword>
<feature type="compositionally biased region" description="Basic residues" evidence="7">
    <location>
        <begin position="492"/>
        <end position="507"/>
    </location>
</feature>
<keyword evidence="4" id="KW-0862">Zinc</keyword>
<dbReference type="PRINTS" id="PR00929">
    <property type="entry name" value="ATHOOK"/>
</dbReference>
<dbReference type="GO" id="GO:0003714">
    <property type="term" value="F:transcription corepressor activity"/>
    <property type="evidence" value="ECO:0007669"/>
    <property type="project" value="InterPro"/>
</dbReference>
<evidence type="ECO:0000256" key="3">
    <source>
        <dbReference type="ARBA" id="ARBA00022771"/>
    </source>
</evidence>
<feature type="region of interest" description="Disordered" evidence="7">
    <location>
        <begin position="1313"/>
        <end position="1334"/>
    </location>
</feature>
<feature type="region of interest" description="Disordered" evidence="7">
    <location>
        <begin position="360"/>
        <end position="381"/>
    </location>
</feature>
<dbReference type="CDD" id="cd04301">
    <property type="entry name" value="NAT_SF"/>
    <property type="match status" value="1"/>
</dbReference>
<dbReference type="SUPFAM" id="SSF55729">
    <property type="entry name" value="Acyl-CoA N-acyltransferases (Nat)"/>
    <property type="match status" value="1"/>
</dbReference>
<feature type="region of interest" description="Disordered" evidence="7">
    <location>
        <begin position="170"/>
        <end position="208"/>
    </location>
</feature>
<feature type="compositionally biased region" description="Polar residues" evidence="7">
    <location>
        <begin position="508"/>
        <end position="518"/>
    </location>
</feature>
<feature type="domain" description="PHD-type" evidence="8">
    <location>
        <begin position="670"/>
        <end position="715"/>
    </location>
</feature>
<dbReference type="SMART" id="SM00384">
    <property type="entry name" value="AT_hook"/>
    <property type="match status" value="4"/>
</dbReference>
<keyword evidence="5" id="KW-0539">Nucleus</keyword>
<sequence>MREGLRSRAQLGNVSGSEGVVHEERVGWKNEAVDLGDEGLETPSLTVEEDKVELKLKEECNLDLNLSVSENIDLVENGSGKNCLSGGSSIVEADVDEMTKKQKGPNEAVLVGGRVLRSRLKGEDDKTYYNGGSDSVFSGNSRGHSGLEMIKVEKEREDGDIFADRCKNEMAKADTKKSGKRKLKRKRGRPPKVELKEQDQVVGQLPRKRGRPFKVDVELKEQDQVVDQLPHKRGRSFKVDVELKEQDQVVDQLPRKRGRPSKVDVELREQDQVVDQLPRKRGRPFKVDVNCENRLIKVAHRRKGKVGLQKGKKGFIKSRGTNGNAIDKVDSRKSAGNELGMQGFSLVKQKQIRKALKTENNVKASSLKSKNKNAESGRGKVKQLVRDQIKDRLSAAGWTVDYRPRNGREYNDAVYVSLDGKTHWSITLAYNRLKKHYEAGDGEGKVYGPGFTFTPIPEEDFKILTKVINKERKDKMVKRGAKGGKKVDGAKGGKKVVGVKRKMKRKSSSGNEDITSPNRMPVLVRDHKRHKTHYKKQCALLVRNAVEEIDSETEGYVPYSGKRTVLAWMIDLGTVLQNGKVHYMNYGRKSAMLGGKITGDGIHCGCCDKIVTIADFEVHAGSDLSDPLKNIYTEEGTSLFQCLLDSWNKQGDSERKGFHFVDVAGEDPNDDTCGVCGDGGNLICCDGCPSTFHQGCLDIKNFPSGDWHCIYCCCKFCGSVDGRSNQRDGCDELTVLKLLTCELCEEKYHRSCIKANGASTDDSSEVFFCGNGCQELSKRLEMLLGVKHDIGDGFSWTFIRRSDVNFDTSLMKSQMVECNSKLAVALSIMDECFMPYIDHRSRINLIHGILYNCGSNFKRLNYSGFVTVILERGDEIISAASIRIHGNRLAEMPFIGTRYMYRRQGMCRRLLNAIEWALSSLNVELLVIPAISELRETWTSVFGFEPLELTNKQMMNNMSLLVFPHVDMLQKRISKNKFTGEILIPSEVVAVSNLEKKQIANDCSEAGSYLINDETISIESGRHLPEGLLSNNVPDIDSNTVDLGTSSKDATCQVVCQAVHENLVMEDNGIGNLRDCVIDTCYRTEHLNRDEKAIDLNCQLNNCSNPYEERCHSVSCISTEATEGHCVGALSEVTENFPSHVKVAYKVISNNIYAENSAPCDAESIPLDSQIVFSPRESKDSADSIYHDSCKISDSCGQRSTADCVQLNFIGSKVHTESVDVSGSHSGAVPTTNVRSQNLTKDIPGNCEKNSGVTGAQNPDEMELCSAKIPDLQSIPAYSGEKRADGVNVTSKASCVAEAHLLPADIEPAEADSLVDQTTQSNAPSLWSPNTDSGAALHWAPAGSASCGGTEGIALSNQAS</sequence>
<comment type="subcellular location">
    <subcellularLocation>
        <location evidence="1">Nucleus</location>
    </subcellularLocation>
</comment>
<evidence type="ECO:0000259" key="8">
    <source>
        <dbReference type="PROSITE" id="PS50016"/>
    </source>
</evidence>
<dbReference type="Gene3D" id="3.30.40.10">
    <property type="entry name" value="Zinc/RING finger domain, C3HC4 (zinc finger)"/>
    <property type="match status" value="1"/>
</dbReference>
<dbReference type="PANTHER" id="PTHR46309">
    <property type="entry name" value="PHD FINGER PROTEIN 12"/>
    <property type="match status" value="1"/>
</dbReference>
<dbReference type="InterPro" id="IPR016181">
    <property type="entry name" value="Acyl_CoA_acyltransferase"/>
</dbReference>
<dbReference type="InterPro" id="IPR019787">
    <property type="entry name" value="Znf_PHD-finger"/>
</dbReference>
<accession>A0AAN9FRC8</accession>
<organism evidence="10 11">
    <name type="scientific">Clitoria ternatea</name>
    <name type="common">Butterfly pea</name>
    <dbReference type="NCBI Taxonomy" id="43366"/>
    <lineage>
        <taxon>Eukaryota</taxon>
        <taxon>Viridiplantae</taxon>
        <taxon>Streptophyta</taxon>
        <taxon>Embryophyta</taxon>
        <taxon>Tracheophyta</taxon>
        <taxon>Spermatophyta</taxon>
        <taxon>Magnoliopsida</taxon>
        <taxon>eudicotyledons</taxon>
        <taxon>Gunneridae</taxon>
        <taxon>Pentapetalae</taxon>
        <taxon>rosids</taxon>
        <taxon>fabids</taxon>
        <taxon>Fabales</taxon>
        <taxon>Fabaceae</taxon>
        <taxon>Papilionoideae</taxon>
        <taxon>50 kb inversion clade</taxon>
        <taxon>NPAAA clade</taxon>
        <taxon>indigoferoid/millettioid clade</taxon>
        <taxon>Phaseoleae</taxon>
        <taxon>Clitoria</taxon>
    </lineage>
</organism>
<evidence type="ECO:0000313" key="10">
    <source>
        <dbReference type="EMBL" id="KAK7277633.1"/>
    </source>
</evidence>
<dbReference type="InterPro" id="IPR011011">
    <property type="entry name" value="Znf_FYVE_PHD"/>
</dbReference>
<evidence type="ECO:0000256" key="2">
    <source>
        <dbReference type="ARBA" id="ARBA00022723"/>
    </source>
</evidence>